<feature type="transmembrane region" description="Helical" evidence="6">
    <location>
        <begin position="92"/>
        <end position="113"/>
    </location>
</feature>
<dbReference type="Pfam" id="PF00892">
    <property type="entry name" value="EamA"/>
    <property type="match status" value="2"/>
</dbReference>
<feature type="transmembrane region" description="Helical" evidence="6">
    <location>
        <begin position="125"/>
        <end position="144"/>
    </location>
</feature>
<feature type="transmembrane region" description="Helical" evidence="6">
    <location>
        <begin position="33"/>
        <end position="52"/>
    </location>
</feature>
<dbReference type="PANTHER" id="PTHR32322:SF2">
    <property type="entry name" value="EAMA DOMAIN-CONTAINING PROTEIN"/>
    <property type="match status" value="1"/>
</dbReference>
<comment type="caution">
    <text evidence="8">The sequence shown here is derived from an EMBL/GenBank/DDBJ whole genome shotgun (WGS) entry which is preliminary data.</text>
</comment>
<feature type="transmembrane region" description="Helical" evidence="6">
    <location>
        <begin position="246"/>
        <end position="262"/>
    </location>
</feature>
<dbReference type="InterPro" id="IPR037185">
    <property type="entry name" value="EmrE-like"/>
</dbReference>
<evidence type="ECO:0000256" key="1">
    <source>
        <dbReference type="ARBA" id="ARBA00004141"/>
    </source>
</evidence>
<comment type="subcellular location">
    <subcellularLocation>
        <location evidence="1">Membrane</location>
        <topology evidence="1">Multi-pass membrane protein</topology>
    </subcellularLocation>
</comment>
<dbReference type="InterPro" id="IPR050638">
    <property type="entry name" value="AA-Vitamin_Transporters"/>
</dbReference>
<keyword evidence="3 6" id="KW-0812">Transmembrane</keyword>
<keyword evidence="9" id="KW-1185">Reference proteome</keyword>
<evidence type="ECO:0000256" key="4">
    <source>
        <dbReference type="ARBA" id="ARBA00022989"/>
    </source>
</evidence>
<dbReference type="RefSeq" id="WP_284365627.1">
    <property type="nucleotide sequence ID" value="NZ_BSNI01000002.1"/>
</dbReference>
<feature type="transmembrane region" description="Helical" evidence="6">
    <location>
        <begin position="150"/>
        <end position="168"/>
    </location>
</feature>
<gene>
    <name evidence="8" type="ORF">GCM10007879_28510</name>
</gene>
<evidence type="ECO:0000259" key="7">
    <source>
        <dbReference type="Pfam" id="PF00892"/>
    </source>
</evidence>
<keyword evidence="4 6" id="KW-1133">Transmembrane helix</keyword>
<protein>
    <submittedName>
        <fullName evidence="8">ABC transporter permease</fullName>
    </submittedName>
</protein>
<evidence type="ECO:0000256" key="2">
    <source>
        <dbReference type="ARBA" id="ARBA00007362"/>
    </source>
</evidence>
<feature type="transmembrane region" description="Helical" evidence="6">
    <location>
        <begin position="7"/>
        <end position="27"/>
    </location>
</feature>
<evidence type="ECO:0000313" key="9">
    <source>
        <dbReference type="Proteomes" id="UP001161405"/>
    </source>
</evidence>
<evidence type="ECO:0000313" key="8">
    <source>
        <dbReference type="EMBL" id="GLQ18602.1"/>
    </source>
</evidence>
<dbReference type="Proteomes" id="UP001161405">
    <property type="component" value="Unassembled WGS sequence"/>
</dbReference>
<comment type="similarity">
    <text evidence="2">Belongs to the EamA transporter family.</text>
</comment>
<reference evidence="8" key="1">
    <citation type="journal article" date="2014" name="Int. J. Syst. Evol. Microbiol.">
        <title>Complete genome of a new Firmicutes species belonging to the dominant human colonic microbiota ('Ruminococcus bicirculans') reveals two chromosomes and a selective capacity to utilize plant glucans.</title>
        <authorList>
            <consortium name="NISC Comparative Sequencing Program"/>
            <person name="Wegmann U."/>
            <person name="Louis P."/>
            <person name="Goesmann A."/>
            <person name="Henrissat B."/>
            <person name="Duncan S.H."/>
            <person name="Flint H.J."/>
        </authorList>
    </citation>
    <scope>NUCLEOTIDE SEQUENCE</scope>
    <source>
        <strain evidence="8">NBRC 107169</strain>
    </source>
</reference>
<feature type="domain" description="EamA" evidence="7">
    <location>
        <begin position="8"/>
        <end position="138"/>
    </location>
</feature>
<evidence type="ECO:0000256" key="5">
    <source>
        <dbReference type="ARBA" id="ARBA00023136"/>
    </source>
</evidence>
<evidence type="ECO:0000256" key="6">
    <source>
        <dbReference type="SAM" id="Phobius"/>
    </source>
</evidence>
<dbReference type="InterPro" id="IPR000620">
    <property type="entry name" value="EamA_dom"/>
</dbReference>
<dbReference type="SUPFAM" id="SSF103481">
    <property type="entry name" value="Multidrug resistance efflux transporter EmrE"/>
    <property type="match status" value="2"/>
</dbReference>
<reference evidence="8" key="2">
    <citation type="submission" date="2023-01" db="EMBL/GenBank/DDBJ databases">
        <title>Draft genome sequence of Maritalea porphyrae strain NBRC 107169.</title>
        <authorList>
            <person name="Sun Q."/>
            <person name="Mori K."/>
        </authorList>
    </citation>
    <scope>NUCLEOTIDE SEQUENCE</scope>
    <source>
        <strain evidence="8">NBRC 107169</strain>
    </source>
</reference>
<dbReference type="EMBL" id="BSNI01000002">
    <property type="protein sequence ID" value="GLQ18602.1"/>
    <property type="molecule type" value="Genomic_DNA"/>
</dbReference>
<feature type="domain" description="EamA" evidence="7">
    <location>
        <begin position="151"/>
        <end position="282"/>
    </location>
</feature>
<organism evidence="8 9">
    <name type="scientific">Maritalea porphyrae</name>
    <dbReference type="NCBI Taxonomy" id="880732"/>
    <lineage>
        <taxon>Bacteria</taxon>
        <taxon>Pseudomonadati</taxon>
        <taxon>Pseudomonadota</taxon>
        <taxon>Alphaproteobacteria</taxon>
        <taxon>Hyphomicrobiales</taxon>
        <taxon>Devosiaceae</taxon>
        <taxon>Maritalea</taxon>
    </lineage>
</organism>
<name>A0ABQ5UV84_9HYPH</name>
<keyword evidence="5 6" id="KW-0472">Membrane</keyword>
<feature type="transmembrane region" description="Helical" evidence="6">
    <location>
        <begin position="180"/>
        <end position="200"/>
    </location>
</feature>
<feature type="transmembrane region" description="Helical" evidence="6">
    <location>
        <begin position="212"/>
        <end position="234"/>
    </location>
</feature>
<dbReference type="PANTHER" id="PTHR32322">
    <property type="entry name" value="INNER MEMBRANE TRANSPORTER"/>
    <property type="match status" value="1"/>
</dbReference>
<accession>A0ABQ5UV84</accession>
<feature type="transmembrane region" description="Helical" evidence="6">
    <location>
        <begin position="64"/>
        <end position="86"/>
    </location>
</feature>
<sequence>MKISDWAIIIGMGFIWGGSFLFNAILIRELGPLSVSLGRVGVAAIGCWAYLLATRVQLPSDWRIYAGLTLLGIINFSIPFALFPLAQAHVNVGVAGIVNALTPIMVVIVSQFWPGGEKATKAKSIGVAIAFGGVALIALPAVQSGGQSELWAIGLMILATFLYGIALNYTRSFKHLNPSFIATIALTGATIALLPFVLMIEGMPQIQKAESWGALFYIGFIATTFTFLVVYRILERVGATNMSTTTFVAPISAIILGFIVLGENILPIHVAGMAVIFVGILAIDGRLFKLFQHAKPAA</sequence>
<evidence type="ECO:0000256" key="3">
    <source>
        <dbReference type="ARBA" id="ARBA00022692"/>
    </source>
</evidence>
<feature type="transmembrane region" description="Helical" evidence="6">
    <location>
        <begin position="268"/>
        <end position="288"/>
    </location>
</feature>
<proteinExistence type="inferred from homology"/>